<comment type="similarity">
    <text evidence="4">Belongs to the metallo-beta-lactamase superfamily. Glyoxalase II family.</text>
</comment>
<evidence type="ECO:0000256" key="9">
    <source>
        <dbReference type="ARBA" id="ARBA00031044"/>
    </source>
</evidence>
<dbReference type="InterPro" id="IPR001279">
    <property type="entry name" value="Metallo-B-lactamas"/>
</dbReference>
<sequence length="324" mass="35109">MRLPSLLPSLLLLPPLSRLSSRPLAALPSARGAQPAARPARGATVSVRQSGSLSRRSGSTRHGAMRVRLVPALQDNFMYLLVDERTQRAAAVDPVEPDKIIAAAREEGVELTTVLTTHHHWDHAGGNEKLVAMEPGLTVVGGDQRIGALTSHVKHGDELQIGSLNVRCLFTPCHTSGHICYFVTQEGSTEPPALFTGDTLFVGGCGRFFEGTPREMFAALVEVLGALPPESRVYCGHEYTVNNLKFARHVEPGNSAVLEKLAWATERQARGEPTVPSCIGDEFTFNPFMRVREPTVQKHAGKSDPIATMGAIRQEKDSFQPPAN</sequence>
<name>A0AAJ7UBS7_PETMA</name>
<dbReference type="InterPro" id="IPR035680">
    <property type="entry name" value="Clx_II_MBL"/>
</dbReference>
<dbReference type="HAMAP" id="MF_01374">
    <property type="entry name" value="Glyoxalase_2"/>
    <property type="match status" value="1"/>
</dbReference>
<gene>
    <name evidence="14" type="primary">HAGH</name>
</gene>
<organism evidence="13 14">
    <name type="scientific">Petromyzon marinus</name>
    <name type="common">Sea lamprey</name>
    <dbReference type="NCBI Taxonomy" id="7757"/>
    <lineage>
        <taxon>Eukaryota</taxon>
        <taxon>Metazoa</taxon>
        <taxon>Chordata</taxon>
        <taxon>Craniata</taxon>
        <taxon>Vertebrata</taxon>
        <taxon>Cyclostomata</taxon>
        <taxon>Hyperoartia</taxon>
        <taxon>Petromyzontiformes</taxon>
        <taxon>Petromyzontidae</taxon>
        <taxon>Petromyzon</taxon>
    </lineage>
</organism>
<evidence type="ECO:0000256" key="3">
    <source>
        <dbReference type="ARBA" id="ARBA00004963"/>
    </source>
</evidence>
<dbReference type="CDD" id="cd07723">
    <property type="entry name" value="hydroxyacylglutathione_hydrolase_MBL-fold"/>
    <property type="match status" value="1"/>
</dbReference>
<dbReference type="Pfam" id="PF16123">
    <property type="entry name" value="HAGH_C"/>
    <property type="match status" value="1"/>
</dbReference>
<dbReference type="SMART" id="SM00849">
    <property type="entry name" value="Lactamase_B"/>
    <property type="match status" value="1"/>
</dbReference>
<evidence type="ECO:0000313" key="13">
    <source>
        <dbReference type="Proteomes" id="UP001318040"/>
    </source>
</evidence>
<dbReference type="CTD" id="3029"/>
<dbReference type="PANTHER" id="PTHR11935:SF94">
    <property type="entry name" value="TENZING NORGAY, ISOFORM C"/>
    <property type="match status" value="1"/>
</dbReference>
<evidence type="ECO:0000256" key="5">
    <source>
        <dbReference type="ARBA" id="ARBA00011917"/>
    </source>
</evidence>
<dbReference type="GO" id="GO:0004416">
    <property type="term" value="F:hydroxyacylglutathione hydrolase activity"/>
    <property type="evidence" value="ECO:0007669"/>
    <property type="project" value="UniProtKB-EC"/>
</dbReference>
<dbReference type="GO" id="GO:0046872">
    <property type="term" value="F:metal ion binding"/>
    <property type="evidence" value="ECO:0007669"/>
    <property type="project" value="UniProtKB-KW"/>
</dbReference>
<keyword evidence="8" id="KW-0862">Zinc</keyword>
<evidence type="ECO:0000256" key="8">
    <source>
        <dbReference type="ARBA" id="ARBA00022833"/>
    </source>
</evidence>
<accession>A0AAJ7UBS7</accession>
<dbReference type="AlphaFoldDB" id="A0AAJ7UBS7"/>
<evidence type="ECO:0000256" key="1">
    <source>
        <dbReference type="ARBA" id="ARBA00001623"/>
    </source>
</evidence>
<keyword evidence="11" id="KW-0732">Signal</keyword>
<dbReference type="Proteomes" id="UP001318040">
    <property type="component" value="Chromosome 3"/>
</dbReference>
<dbReference type="EC" id="3.1.2.6" evidence="5"/>
<dbReference type="KEGG" id="pmrn:116956055"/>
<protein>
    <recommendedName>
        <fullName evidence="5">hydroxyacylglutathione hydrolase</fullName>
        <ecNumber evidence="5">3.1.2.6</ecNumber>
    </recommendedName>
    <alternativeName>
        <fullName evidence="9">Glyoxalase II</fullName>
    </alternativeName>
</protein>
<dbReference type="Gene3D" id="3.60.15.10">
    <property type="entry name" value="Ribonuclease Z/Hydroxyacylglutathione hydrolase-like"/>
    <property type="match status" value="1"/>
</dbReference>
<evidence type="ECO:0000313" key="14">
    <source>
        <dbReference type="RefSeq" id="XP_032833379.1"/>
    </source>
</evidence>
<feature type="region of interest" description="Disordered" evidence="10">
    <location>
        <begin position="28"/>
        <end position="62"/>
    </location>
</feature>
<comment type="cofactor">
    <cofactor evidence="2">
        <name>Zn(2+)</name>
        <dbReference type="ChEBI" id="CHEBI:29105"/>
    </cofactor>
</comment>
<evidence type="ECO:0000256" key="6">
    <source>
        <dbReference type="ARBA" id="ARBA00022723"/>
    </source>
</evidence>
<dbReference type="FunFam" id="3.60.15.10:FF:000019">
    <property type="entry name" value="Hydroxyacylglutathione hydrolase, mitochondrial"/>
    <property type="match status" value="1"/>
</dbReference>
<dbReference type="InterPro" id="IPR032282">
    <property type="entry name" value="HAGH_C"/>
</dbReference>
<dbReference type="SUPFAM" id="SSF56281">
    <property type="entry name" value="Metallo-hydrolase/oxidoreductase"/>
    <property type="match status" value="1"/>
</dbReference>
<evidence type="ECO:0000256" key="10">
    <source>
        <dbReference type="SAM" id="MobiDB-lite"/>
    </source>
</evidence>
<comment type="catalytic activity">
    <reaction evidence="1">
        <text>an S-(2-hydroxyacyl)glutathione + H2O = a 2-hydroxy carboxylate + glutathione + H(+)</text>
        <dbReference type="Rhea" id="RHEA:21864"/>
        <dbReference type="ChEBI" id="CHEBI:15377"/>
        <dbReference type="ChEBI" id="CHEBI:15378"/>
        <dbReference type="ChEBI" id="CHEBI:57925"/>
        <dbReference type="ChEBI" id="CHEBI:58896"/>
        <dbReference type="ChEBI" id="CHEBI:71261"/>
        <dbReference type="EC" id="3.1.2.6"/>
    </reaction>
</comment>
<feature type="domain" description="Metallo-beta-lactamase" evidence="12">
    <location>
        <begin position="75"/>
        <end position="237"/>
    </location>
</feature>
<dbReference type="InterPro" id="IPR017782">
    <property type="entry name" value="Hydroxyacylglutathione_Hdrlase"/>
</dbReference>
<dbReference type="NCBIfam" id="TIGR03413">
    <property type="entry name" value="GSH_gloB"/>
    <property type="match status" value="1"/>
</dbReference>
<feature type="chain" id="PRO_5042462716" description="hydroxyacylglutathione hydrolase" evidence="11">
    <location>
        <begin position="22"/>
        <end position="324"/>
    </location>
</feature>
<evidence type="ECO:0000256" key="7">
    <source>
        <dbReference type="ARBA" id="ARBA00022801"/>
    </source>
</evidence>
<evidence type="ECO:0000256" key="4">
    <source>
        <dbReference type="ARBA" id="ARBA00006759"/>
    </source>
</evidence>
<proteinExistence type="inferred from homology"/>
<feature type="signal peptide" evidence="11">
    <location>
        <begin position="1"/>
        <end position="21"/>
    </location>
</feature>
<keyword evidence="6" id="KW-0479">Metal-binding</keyword>
<dbReference type="Pfam" id="PF00753">
    <property type="entry name" value="Lactamase_B"/>
    <property type="match status" value="1"/>
</dbReference>
<reference evidence="14" key="1">
    <citation type="submission" date="2025-08" db="UniProtKB">
        <authorList>
            <consortium name="RefSeq"/>
        </authorList>
    </citation>
    <scope>IDENTIFICATION</scope>
    <source>
        <tissue evidence="14">Sperm</tissue>
    </source>
</reference>
<dbReference type="RefSeq" id="XP_032833379.1">
    <property type="nucleotide sequence ID" value="XM_032977488.1"/>
</dbReference>
<evidence type="ECO:0000259" key="12">
    <source>
        <dbReference type="SMART" id="SM00849"/>
    </source>
</evidence>
<dbReference type="GO" id="GO:0019243">
    <property type="term" value="P:methylglyoxal catabolic process to D-lactate via S-lactoyl-glutathione"/>
    <property type="evidence" value="ECO:0007669"/>
    <property type="project" value="InterPro"/>
</dbReference>
<comment type="pathway">
    <text evidence="3">Secondary metabolite metabolism; methylglyoxal degradation; (R)-lactate from methylglyoxal: step 2/2.</text>
</comment>
<dbReference type="PANTHER" id="PTHR11935">
    <property type="entry name" value="BETA LACTAMASE DOMAIN"/>
    <property type="match status" value="1"/>
</dbReference>
<keyword evidence="13" id="KW-1185">Reference proteome</keyword>
<keyword evidence="7 14" id="KW-0378">Hydrolase</keyword>
<evidence type="ECO:0000256" key="2">
    <source>
        <dbReference type="ARBA" id="ARBA00001947"/>
    </source>
</evidence>
<evidence type="ECO:0000256" key="11">
    <source>
        <dbReference type="SAM" id="SignalP"/>
    </source>
</evidence>
<dbReference type="InterPro" id="IPR036866">
    <property type="entry name" value="RibonucZ/Hydroxyglut_hydro"/>
</dbReference>